<reference evidence="1" key="1">
    <citation type="submission" date="2023-03" db="EMBL/GenBank/DDBJ databases">
        <title>Massive genome expansion in bonnet fungi (Mycena s.s.) driven by repeated elements and novel gene families across ecological guilds.</title>
        <authorList>
            <consortium name="Lawrence Berkeley National Laboratory"/>
            <person name="Harder C.B."/>
            <person name="Miyauchi S."/>
            <person name="Viragh M."/>
            <person name="Kuo A."/>
            <person name="Thoen E."/>
            <person name="Andreopoulos B."/>
            <person name="Lu D."/>
            <person name="Skrede I."/>
            <person name="Drula E."/>
            <person name="Henrissat B."/>
            <person name="Morin E."/>
            <person name="Kohler A."/>
            <person name="Barry K."/>
            <person name="LaButti K."/>
            <person name="Morin E."/>
            <person name="Salamov A."/>
            <person name="Lipzen A."/>
            <person name="Mereny Z."/>
            <person name="Hegedus B."/>
            <person name="Baldrian P."/>
            <person name="Stursova M."/>
            <person name="Weitz H."/>
            <person name="Taylor A."/>
            <person name="Grigoriev I.V."/>
            <person name="Nagy L.G."/>
            <person name="Martin F."/>
            <person name="Kauserud H."/>
        </authorList>
    </citation>
    <scope>NUCLEOTIDE SEQUENCE</scope>
    <source>
        <strain evidence="1">CBHHK173m</strain>
    </source>
</reference>
<dbReference type="Proteomes" id="UP001222325">
    <property type="component" value="Unassembled WGS sequence"/>
</dbReference>
<dbReference type="GO" id="GO:0000447">
    <property type="term" value="P:endonucleolytic cleavage in ITS1 to separate SSU-rRNA from 5.8S rRNA and LSU-rRNA from tricistronic rRNA transcript (SSU-rRNA, 5.8S rRNA, LSU-rRNA)"/>
    <property type="evidence" value="ECO:0007669"/>
    <property type="project" value="TreeGrafter"/>
</dbReference>
<evidence type="ECO:0000313" key="1">
    <source>
        <dbReference type="EMBL" id="KAJ7091458.1"/>
    </source>
</evidence>
<gene>
    <name evidence="1" type="ORF">B0H15DRAFT_836182</name>
</gene>
<protein>
    <submittedName>
        <fullName evidence="1">Uncharacterized protein</fullName>
    </submittedName>
</protein>
<dbReference type="GO" id="GO:0030681">
    <property type="term" value="C:multimeric ribonuclease P complex"/>
    <property type="evidence" value="ECO:0007669"/>
    <property type="project" value="TreeGrafter"/>
</dbReference>
<dbReference type="GO" id="GO:0004526">
    <property type="term" value="F:ribonuclease P activity"/>
    <property type="evidence" value="ECO:0007669"/>
    <property type="project" value="TreeGrafter"/>
</dbReference>
<name>A0AAD6UAB9_9AGAR</name>
<dbReference type="Pfam" id="PF08584">
    <property type="entry name" value="Ribonuc_P_40"/>
    <property type="match status" value="1"/>
</dbReference>
<dbReference type="GO" id="GO:0000171">
    <property type="term" value="F:ribonuclease MRP activity"/>
    <property type="evidence" value="ECO:0007669"/>
    <property type="project" value="TreeGrafter"/>
</dbReference>
<proteinExistence type="predicted"/>
<dbReference type="PANTHER" id="PTHR15396">
    <property type="entry name" value="RIBONUCLEASE P PROTEIN SUBUNIT P40"/>
    <property type="match status" value="1"/>
</dbReference>
<evidence type="ECO:0000313" key="2">
    <source>
        <dbReference type="Proteomes" id="UP001222325"/>
    </source>
</evidence>
<dbReference type="InterPro" id="IPR013893">
    <property type="entry name" value="RNase_P_Rpp40"/>
</dbReference>
<dbReference type="GO" id="GO:0001682">
    <property type="term" value="P:tRNA 5'-leader removal"/>
    <property type="evidence" value="ECO:0007669"/>
    <property type="project" value="InterPro"/>
</dbReference>
<sequence length="369" mass="38554">MRSRGGGPYIRTTMPARQHIQISTGALPSSKLHTLAAAHPFTQQLDVVFPAHPALHAALAALDTAYVTAHMPLARALALHDVTLLSAGAAHDDAWCLDARGVLTLHLAPPSYETLGLPGARQPFRGHDAHTVVLPPRARDAADPAARKVRAWDARRVEEGGAPWPVLYCGGDADATARAAAALGHTAQLRPVKAQTRVAPDLRLPAVALRARPPHADTHAVADWEAEMRALFEWVGMAGLGAQRLRANDRADAYVAVYDAPAGAGAGAVAHVRWRGFLGPAFVQRVLDTVVRACAGADAPAFVALTAHACGAAPVGYVPPGNGKDGKAPARVPRAEGEDAWCVVVTGAGAGTTRWCVAESIGPLDARWG</sequence>
<dbReference type="GO" id="GO:0000172">
    <property type="term" value="C:ribonuclease MRP complex"/>
    <property type="evidence" value="ECO:0007669"/>
    <property type="project" value="TreeGrafter"/>
</dbReference>
<dbReference type="EMBL" id="JARJCN010000020">
    <property type="protein sequence ID" value="KAJ7091458.1"/>
    <property type="molecule type" value="Genomic_DNA"/>
</dbReference>
<organism evidence="1 2">
    <name type="scientific">Mycena belliarum</name>
    <dbReference type="NCBI Taxonomy" id="1033014"/>
    <lineage>
        <taxon>Eukaryota</taxon>
        <taxon>Fungi</taxon>
        <taxon>Dikarya</taxon>
        <taxon>Basidiomycota</taxon>
        <taxon>Agaricomycotina</taxon>
        <taxon>Agaricomycetes</taxon>
        <taxon>Agaricomycetidae</taxon>
        <taxon>Agaricales</taxon>
        <taxon>Marasmiineae</taxon>
        <taxon>Mycenaceae</taxon>
        <taxon>Mycena</taxon>
    </lineage>
</organism>
<comment type="caution">
    <text evidence="1">The sequence shown here is derived from an EMBL/GenBank/DDBJ whole genome shotgun (WGS) entry which is preliminary data.</text>
</comment>
<accession>A0AAD6UAB9</accession>
<dbReference type="PANTHER" id="PTHR15396:SF1">
    <property type="entry name" value="RIBONUCLEASE P PROTEIN SUBUNIT P40"/>
    <property type="match status" value="1"/>
</dbReference>
<keyword evidence="2" id="KW-1185">Reference proteome</keyword>
<dbReference type="AlphaFoldDB" id="A0AAD6UAB9"/>